<dbReference type="EMBL" id="LHPF02000032">
    <property type="protein sequence ID" value="PSC68882.1"/>
    <property type="molecule type" value="Genomic_DNA"/>
</dbReference>
<proteinExistence type="predicted"/>
<dbReference type="Proteomes" id="UP000239649">
    <property type="component" value="Unassembled WGS sequence"/>
</dbReference>
<evidence type="ECO:0000313" key="2">
    <source>
        <dbReference type="Proteomes" id="UP000239649"/>
    </source>
</evidence>
<keyword evidence="2" id="KW-1185">Reference proteome</keyword>
<organism evidence="1 2">
    <name type="scientific">Micractinium conductrix</name>
    <dbReference type="NCBI Taxonomy" id="554055"/>
    <lineage>
        <taxon>Eukaryota</taxon>
        <taxon>Viridiplantae</taxon>
        <taxon>Chlorophyta</taxon>
        <taxon>core chlorophytes</taxon>
        <taxon>Trebouxiophyceae</taxon>
        <taxon>Chlorellales</taxon>
        <taxon>Chlorellaceae</taxon>
        <taxon>Chlorella clade</taxon>
        <taxon>Micractinium</taxon>
    </lineage>
</organism>
<protein>
    <submittedName>
        <fullName evidence="1">Expressed protein isoform A</fullName>
    </submittedName>
</protein>
<comment type="caution">
    <text evidence="1">The sequence shown here is derived from an EMBL/GenBank/DDBJ whole genome shotgun (WGS) entry which is preliminary data.</text>
</comment>
<reference evidence="1 2" key="1">
    <citation type="journal article" date="2018" name="Plant J.">
        <title>Genome sequences of Chlorella sorokiniana UTEX 1602 and Micractinium conductrix SAG 241.80: implications to maltose excretion by a green alga.</title>
        <authorList>
            <person name="Arriola M.B."/>
            <person name="Velmurugan N."/>
            <person name="Zhang Y."/>
            <person name="Plunkett M.H."/>
            <person name="Hondzo H."/>
            <person name="Barney B.M."/>
        </authorList>
    </citation>
    <scope>NUCLEOTIDE SEQUENCE [LARGE SCALE GENOMIC DNA]</scope>
    <source>
        <strain evidence="1 2">SAG 241.80</strain>
    </source>
</reference>
<name>A0A2P6V468_9CHLO</name>
<sequence length="69" mass="7910">MHLRFCVLVEGLASLQHVYDGEQEPTRLQYSGCCFDQNLLNVFGVYVHFEKSEAHLLNVEALSDCLLYC</sequence>
<evidence type="ECO:0000313" key="1">
    <source>
        <dbReference type="EMBL" id="PSC68882.1"/>
    </source>
</evidence>
<accession>A0A2P6V468</accession>
<dbReference type="OrthoDB" id="507693at2759"/>
<gene>
    <name evidence="1" type="ORF">C2E20_7592</name>
</gene>
<dbReference type="AlphaFoldDB" id="A0A2P6V468"/>